<reference evidence="2 3" key="1">
    <citation type="submission" date="2019-12" db="EMBL/GenBank/DDBJ databases">
        <title>Complete genome sequence of Algicella marina strain 9Alg 56(T) isolated from the red alga Tichocarpus crinitus.</title>
        <authorList>
            <person name="Kim S.-G."/>
            <person name="Nedashkovskaya O.I."/>
        </authorList>
    </citation>
    <scope>NUCLEOTIDE SEQUENCE [LARGE SCALE GENOMIC DNA]</scope>
    <source>
        <strain evidence="2 3">9Alg 56</strain>
    </source>
</reference>
<evidence type="ECO:0000313" key="3">
    <source>
        <dbReference type="Proteomes" id="UP000464495"/>
    </source>
</evidence>
<dbReference type="Gene3D" id="2.30.30.40">
    <property type="entry name" value="SH3 Domains"/>
    <property type="match status" value="1"/>
</dbReference>
<dbReference type="Pfam" id="PF08239">
    <property type="entry name" value="SH3_3"/>
    <property type="match status" value="1"/>
</dbReference>
<evidence type="ECO:0000259" key="1">
    <source>
        <dbReference type="PROSITE" id="PS51781"/>
    </source>
</evidence>
<protein>
    <submittedName>
        <fullName evidence="2">SH3 domain-containing protein</fullName>
    </submittedName>
</protein>
<gene>
    <name evidence="2" type="ORF">GO499_14425</name>
</gene>
<sequence length="169" mass="18004">MSEFLSNFVSYSTASVFGGLCLLNGIEGEQPVEAQVANNVAEISSSAGFTQVASVTQAEPKFVRKEIRQAKLESVVFTASGLDQTPRPAKQAKGPEGVVTGASVNLREGPGTNYTIADRARQGDKLAVTGERDGIWFEVISQNTGARVWIHGNFFSAPKDENGAILARN</sequence>
<dbReference type="Proteomes" id="UP000464495">
    <property type="component" value="Chromosome"/>
</dbReference>
<keyword evidence="3" id="KW-1185">Reference proteome</keyword>
<dbReference type="PROSITE" id="PS51781">
    <property type="entry name" value="SH3B"/>
    <property type="match status" value="1"/>
</dbReference>
<proteinExistence type="predicted"/>
<accession>A0A6P1T3M6</accession>
<dbReference type="KEGG" id="amaq:GO499_14425"/>
<feature type="domain" description="SH3b" evidence="1">
    <location>
        <begin position="94"/>
        <end position="159"/>
    </location>
</feature>
<name>A0A6P1T3M6_9RHOB</name>
<dbReference type="RefSeq" id="WP_161862831.1">
    <property type="nucleotide sequence ID" value="NZ_CP046620.1"/>
</dbReference>
<dbReference type="InterPro" id="IPR003646">
    <property type="entry name" value="SH3-like_bac-type"/>
</dbReference>
<evidence type="ECO:0000313" key="2">
    <source>
        <dbReference type="EMBL" id="QHQ36283.1"/>
    </source>
</evidence>
<organism evidence="2 3">
    <name type="scientific">Algicella marina</name>
    <dbReference type="NCBI Taxonomy" id="2683284"/>
    <lineage>
        <taxon>Bacteria</taxon>
        <taxon>Pseudomonadati</taxon>
        <taxon>Pseudomonadota</taxon>
        <taxon>Alphaproteobacteria</taxon>
        <taxon>Rhodobacterales</taxon>
        <taxon>Paracoccaceae</taxon>
        <taxon>Algicella</taxon>
    </lineage>
</organism>
<dbReference type="AlphaFoldDB" id="A0A6P1T3M6"/>
<dbReference type="SMART" id="SM00287">
    <property type="entry name" value="SH3b"/>
    <property type="match status" value="1"/>
</dbReference>
<dbReference type="EMBL" id="CP046620">
    <property type="protein sequence ID" value="QHQ36283.1"/>
    <property type="molecule type" value="Genomic_DNA"/>
</dbReference>